<evidence type="ECO:0000256" key="1">
    <source>
        <dbReference type="SAM" id="MobiDB-lite"/>
    </source>
</evidence>
<dbReference type="AlphaFoldDB" id="A0AAV9P8W6"/>
<dbReference type="GeneID" id="89928013"/>
<keyword evidence="3" id="KW-1185">Reference proteome</keyword>
<feature type="compositionally biased region" description="Pro residues" evidence="1">
    <location>
        <begin position="81"/>
        <end position="96"/>
    </location>
</feature>
<proteinExistence type="predicted"/>
<gene>
    <name evidence="2" type="ORF">LTR77_006673</name>
</gene>
<sequence length="143" mass="15183">MSSAVDACLICHLAPYAAASQQWPSLAFCDRHSWDDMIDAIFLFISTLQAITGKDLLDPALDMMLRATSSGSSSSTISAVPKPPPAPNLKVPPPPQQDGGPKAEASSSGKAAEGNAAKIKLTQIWHQKSTGQYSRRTPYVIST</sequence>
<feature type="compositionally biased region" description="Low complexity" evidence="1">
    <location>
        <begin position="69"/>
        <end position="80"/>
    </location>
</feature>
<name>A0AAV9P8W6_9PEZI</name>
<dbReference type="RefSeq" id="XP_064657715.1">
    <property type="nucleotide sequence ID" value="XM_064803914.1"/>
</dbReference>
<feature type="region of interest" description="Disordered" evidence="1">
    <location>
        <begin position="69"/>
        <end position="143"/>
    </location>
</feature>
<evidence type="ECO:0000313" key="3">
    <source>
        <dbReference type="Proteomes" id="UP001337655"/>
    </source>
</evidence>
<evidence type="ECO:0000313" key="2">
    <source>
        <dbReference type="EMBL" id="KAK5168105.1"/>
    </source>
</evidence>
<feature type="compositionally biased region" description="Low complexity" evidence="1">
    <location>
        <begin position="99"/>
        <end position="118"/>
    </location>
</feature>
<reference evidence="2 3" key="1">
    <citation type="submission" date="2023-08" db="EMBL/GenBank/DDBJ databases">
        <title>Black Yeasts Isolated from many extreme environments.</title>
        <authorList>
            <person name="Coleine C."/>
            <person name="Stajich J.E."/>
            <person name="Selbmann L."/>
        </authorList>
    </citation>
    <scope>NUCLEOTIDE SEQUENCE [LARGE SCALE GENOMIC DNA]</scope>
    <source>
        <strain evidence="2 3">CCFEE 5935</strain>
    </source>
</reference>
<comment type="caution">
    <text evidence="2">The sequence shown here is derived from an EMBL/GenBank/DDBJ whole genome shotgun (WGS) entry which is preliminary data.</text>
</comment>
<accession>A0AAV9P8W6</accession>
<dbReference type="Proteomes" id="UP001337655">
    <property type="component" value="Unassembled WGS sequence"/>
</dbReference>
<protein>
    <submittedName>
        <fullName evidence="2">Uncharacterized protein</fullName>
    </submittedName>
</protein>
<feature type="compositionally biased region" description="Polar residues" evidence="1">
    <location>
        <begin position="124"/>
        <end position="143"/>
    </location>
</feature>
<dbReference type="EMBL" id="JAVRRT010000010">
    <property type="protein sequence ID" value="KAK5168105.1"/>
    <property type="molecule type" value="Genomic_DNA"/>
</dbReference>
<organism evidence="2 3">
    <name type="scientific">Saxophila tyrrhenica</name>
    <dbReference type="NCBI Taxonomy" id="1690608"/>
    <lineage>
        <taxon>Eukaryota</taxon>
        <taxon>Fungi</taxon>
        <taxon>Dikarya</taxon>
        <taxon>Ascomycota</taxon>
        <taxon>Pezizomycotina</taxon>
        <taxon>Dothideomycetes</taxon>
        <taxon>Dothideomycetidae</taxon>
        <taxon>Mycosphaerellales</taxon>
        <taxon>Extremaceae</taxon>
        <taxon>Saxophila</taxon>
    </lineage>
</organism>